<sequence length="164" mass="19304">MGMIMKQKQPKEDHVFPMRFIINEAPKEQSFREINQLNNICKKLIEEQRELKKQIHDQKNQIDQLKNEKEVIENFKPPVSNDNFIQTHRIQLKDPHILSAEIELQPKNEEVSSGFKLDEALFTFMDSDGKNMAETSRFGAVPEPPKSSRFPREVFVRRVKRSRG</sequence>
<evidence type="ECO:0000256" key="1">
    <source>
        <dbReference type="SAM" id="Coils"/>
    </source>
</evidence>
<proteinExistence type="predicted"/>
<evidence type="ECO:0000313" key="3">
    <source>
        <dbReference type="Proteomes" id="UP001162131"/>
    </source>
</evidence>
<keyword evidence="3" id="KW-1185">Reference proteome</keyword>
<keyword evidence="1" id="KW-0175">Coiled coil</keyword>
<name>A0AAU9I8B8_9CILI</name>
<organism evidence="2 3">
    <name type="scientific">Blepharisma stoltei</name>
    <dbReference type="NCBI Taxonomy" id="1481888"/>
    <lineage>
        <taxon>Eukaryota</taxon>
        <taxon>Sar</taxon>
        <taxon>Alveolata</taxon>
        <taxon>Ciliophora</taxon>
        <taxon>Postciliodesmatophora</taxon>
        <taxon>Heterotrichea</taxon>
        <taxon>Heterotrichida</taxon>
        <taxon>Blepharismidae</taxon>
        <taxon>Blepharisma</taxon>
    </lineage>
</organism>
<dbReference type="AlphaFoldDB" id="A0AAU9I8B8"/>
<evidence type="ECO:0000313" key="2">
    <source>
        <dbReference type="EMBL" id="CAG9310215.1"/>
    </source>
</evidence>
<comment type="caution">
    <text evidence="2">The sequence shown here is derived from an EMBL/GenBank/DDBJ whole genome shotgun (WGS) entry which is preliminary data.</text>
</comment>
<protein>
    <submittedName>
        <fullName evidence="2">Uncharacterized protein</fullName>
    </submittedName>
</protein>
<feature type="coiled-coil region" evidence="1">
    <location>
        <begin position="27"/>
        <end position="75"/>
    </location>
</feature>
<reference evidence="2" key="1">
    <citation type="submission" date="2021-09" db="EMBL/GenBank/DDBJ databases">
        <authorList>
            <consortium name="AG Swart"/>
            <person name="Singh M."/>
            <person name="Singh A."/>
            <person name="Seah K."/>
            <person name="Emmerich C."/>
        </authorList>
    </citation>
    <scope>NUCLEOTIDE SEQUENCE</scope>
    <source>
        <strain evidence="2">ATCC30299</strain>
    </source>
</reference>
<accession>A0AAU9I8B8</accession>
<dbReference type="Proteomes" id="UP001162131">
    <property type="component" value="Unassembled WGS sequence"/>
</dbReference>
<gene>
    <name evidence="2" type="ORF">BSTOLATCC_MIC1069</name>
</gene>
<dbReference type="EMBL" id="CAJZBQ010000002">
    <property type="protein sequence ID" value="CAG9310215.1"/>
    <property type="molecule type" value="Genomic_DNA"/>
</dbReference>